<dbReference type="GO" id="GO:0032259">
    <property type="term" value="P:methylation"/>
    <property type="evidence" value="ECO:0007669"/>
    <property type="project" value="UniProtKB-KW"/>
</dbReference>
<dbReference type="EMBL" id="JAHUZE010000001">
    <property type="protein sequence ID" value="MBV7378212.1"/>
    <property type="molecule type" value="Genomic_DNA"/>
</dbReference>
<sequence length="198" mass="21859">MWNQRFDTDEYIFGKTPSQFLVSHEGLFAPGLTALAIADGEGRNSVWLAEQGLDVTAMEGSPNAIAKARKLAEERGVDVSFREADIFTYDWDTTNYDFVIGVFFQFMGPDAREDVFAGMKRATKPSGRVLIHGYTPKQLEYGTGGPKAIENLYTEEMLAKAFAGWKIERLESYETELDEGAGHAGMSAVIDLVAQKPG</sequence>
<keyword evidence="2" id="KW-0489">Methyltransferase</keyword>
<accession>A0ABS6T1F8</accession>
<dbReference type="InterPro" id="IPR041698">
    <property type="entry name" value="Methyltransf_25"/>
</dbReference>
<evidence type="ECO:0000259" key="1">
    <source>
        <dbReference type="Pfam" id="PF13649"/>
    </source>
</evidence>
<comment type="caution">
    <text evidence="2">The sequence shown here is derived from an EMBL/GenBank/DDBJ whole genome shotgun (WGS) entry which is preliminary data.</text>
</comment>
<dbReference type="RefSeq" id="WP_218391055.1">
    <property type="nucleotide sequence ID" value="NZ_JAHUZE010000001.1"/>
</dbReference>
<dbReference type="Proteomes" id="UP000756530">
    <property type="component" value="Unassembled WGS sequence"/>
</dbReference>
<protein>
    <submittedName>
        <fullName evidence="2">Class I SAM-dependent methyltransferase</fullName>
    </submittedName>
</protein>
<proteinExistence type="predicted"/>
<gene>
    <name evidence="2" type="ORF">KJP28_04700</name>
</gene>
<keyword evidence="3" id="KW-1185">Reference proteome</keyword>
<dbReference type="Pfam" id="PF13649">
    <property type="entry name" value="Methyltransf_25"/>
    <property type="match status" value="1"/>
</dbReference>
<reference evidence="2 3" key="1">
    <citation type="submission" date="2021-05" db="EMBL/GenBank/DDBJ databases">
        <title>Culturable bacteria isolated from Daya Bay.</title>
        <authorList>
            <person name="Zheng W."/>
            <person name="Yu S."/>
            <person name="Huang Y."/>
        </authorList>
    </citation>
    <scope>NUCLEOTIDE SEQUENCE [LARGE SCALE GENOMIC DNA]</scope>
    <source>
        <strain evidence="2 3">DP4N28-5</strain>
    </source>
</reference>
<dbReference type="CDD" id="cd02440">
    <property type="entry name" value="AdoMet_MTases"/>
    <property type="match status" value="1"/>
</dbReference>
<keyword evidence="2" id="KW-0808">Transferase</keyword>
<name>A0ABS6T1F8_9RHOB</name>
<evidence type="ECO:0000313" key="2">
    <source>
        <dbReference type="EMBL" id="MBV7378212.1"/>
    </source>
</evidence>
<evidence type="ECO:0000313" key="3">
    <source>
        <dbReference type="Proteomes" id="UP000756530"/>
    </source>
</evidence>
<organism evidence="2 3">
    <name type="scientific">Maritimibacter dapengensis</name>
    <dbReference type="NCBI Taxonomy" id="2836868"/>
    <lineage>
        <taxon>Bacteria</taxon>
        <taxon>Pseudomonadati</taxon>
        <taxon>Pseudomonadota</taxon>
        <taxon>Alphaproteobacteria</taxon>
        <taxon>Rhodobacterales</taxon>
        <taxon>Roseobacteraceae</taxon>
        <taxon>Maritimibacter</taxon>
    </lineage>
</organism>
<dbReference type="GO" id="GO:0008168">
    <property type="term" value="F:methyltransferase activity"/>
    <property type="evidence" value="ECO:0007669"/>
    <property type="project" value="UniProtKB-KW"/>
</dbReference>
<feature type="domain" description="Methyltransferase" evidence="1">
    <location>
        <begin position="35"/>
        <end position="127"/>
    </location>
</feature>